<sequence>MGQIVFAAGAPHAPGLVGLLDTAPRDSQWAVHSMYLHLSEALRAAQPDVLIVFANDHLANSRVSNYPDFLVGAAAQHRGPYEWFKEWIKCRDYCVEGHPEVASALINGLAKRGIRTTWNAENLKFDDNISVPVVLTQLDTLGIPLVPVLQNCIVPPVPDQRRCYEVGQALAAFIKEDLPEDMRVGLLGSGGLSHEPGGARYYFIDEEFDRRFLDLCASGDHEALLNEMTIERMEQSGRGGTCELLAWFVVLGAIGKCPGVCLGYTVHTEFKCGIGAVQWNVQAGEEVAK</sequence>
<feature type="domain" description="Extradiol ring-cleavage dioxygenase class III enzyme subunit B" evidence="1">
    <location>
        <begin position="8"/>
        <end position="256"/>
    </location>
</feature>
<proteinExistence type="predicted"/>
<dbReference type="Proteomes" id="UP001595848">
    <property type="component" value="Unassembled WGS sequence"/>
</dbReference>
<evidence type="ECO:0000313" key="3">
    <source>
        <dbReference type="Proteomes" id="UP001595848"/>
    </source>
</evidence>
<dbReference type="InterPro" id="IPR004183">
    <property type="entry name" value="Xdiol_dOase_suB"/>
</dbReference>
<organism evidence="2 3">
    <name type="scientific">Candidimonas humi</name>
    <dbReference type="NCBI Taxonomy" id="683355"/>
    <lineage>
        <taxon>Bacteria</taxon>
        <taxon>Pseudomonadati</taxon>
        <taxon>Pseudomonadota</taxon>
        <taxon>Betaproteobacteria</taxon>
        <taxon>Burkholderiales</taxon>
        <taxon>Alcaligenaceae</taxon>
        <taxon>Candidimonas</taxon>
    </lineage>
</organism>
<dbReference type="RefSeq" id="WP_217966149.1">
    <property type="nucleotide sequence ID" value="NZ_JAHTBN010000010.1"/>
</dbReference>
<dbReference type="CDD" id="cd07359">
    <property type="entry name" value="PCA_45_Doxase_B_like"/>
    <property type="match status" value="1"/>
</dbReference>
<dbReference type="Pfam" id="PF02900">
    <property type="entry name" value="LigB"/>
    <property type="match status" value="1"/>
</dbReference>
<protein>
    <recommendedName>
        <fullName evidence="1">Extradiol ring-cleavage dioxygenase class III enzyme subunit B domain-containing protein</fullName>
    </recommendedName>
</protein>
<reference evidence="3" key="1">
    <citation type="journal article" date="2019" name="Int. J. Syst. Evol. Microbiol.">
        <title>The Global Catalogue of Microorganisms (GCM) 10K type strain sequencing project: providing services to taxonomists for standard genome sequencing and annotation.</title>
        <authorList>
            <consortium name="The Broad Institute Genomics Platform"/>
            <consortium name="The Broad Institute Genome Sequencing Center for Infectious Disease"/>
            <person name="Wu L."/>
            <person name="Ma J."/>
        </authorList>
    </citation>
    <scope>NUCLEOTIDE SEQUENCE [LARGE SCALE GENOMIC DNA]</scope>
    <source>
        <strain evidence="3">LMG 24813</strain>
    </source>
</reference>
<gene>
    <name evidence="2" type="ORF">ACFOY1_15790</name>
</gene>
<dbReference type="EMBL" id="JBHSBV010000005">
    <property type="protein sequence ID" value="MFC4202418.1"/>
    <property type="molecule type" value="Genomic_DNA"/>
</dbReference>
<evidence type="ECO:0000259" key="1">
    <source>
        <dbReference type="Pfam" id="PF02900"/>
    </source>
</evidence>
<comment type="caution">
    <text evidence="2">The sequence shown here is derived from an EMBL/GenBank/DDBJ whole genome shotgun (WGS) entry which is preliminary data.</text>
</comment>
<evidence type="ECO:0000313" key="2">
    <source>
        <dbReference type="EMBL" id="MFC4202418.1"/>
    </source>
</evidence>
<accession>A0ABV8P2I4</accession>
<keyword evidence="3" id="KW-1185">Reference proteome</keyword>
<name>A0ABV8P2I4_9BURK</name>